<feature type="domain" description="Lumazine-binding" evidence="11">
    <location>
        <begin position="1"/>
        <end position="96"/>
    </location>
</feature>
<dbReference type="FunFam" id="2.40.30.20:FF:000004">
    <property type="entry name" value="Riboflavin synthase, alpha subunit"/>
    <property type="match status" value="1"/>
</dbReference>
<evidence type="ECO:0000256" key="5">
    <source>
        <dbReference type="ARBA" id="ARBA00013950"/>
    </source>
</evidence>
<evidence type="ECO:0000259" key="11">
    <source>
        <dbReference type="PROSITE" id="PS51177"/>
    </source>
</evidence>
<dbReference type="FunFam" id="2.40.30.20:FF:000014">
    <property type="entry name" value="Riboflavin synthase, alpha subunit"/>
    <property type="match status" value="1"/>
</dbReference>
<dbReference type="PROSITE" id="PS51177">
    <property type="entry name" value="LUMAZINE_BIND"/>
    <property type="match status" value="2"/>
</dbReference>
<dbReference type="PANTHER" id="PTHR21098">
    <property type="entry name" value="RIBOFLAVIN SYNTHASE ALPHA CHAIN"/>
    <property type="match status" value="1"/>
</dbReference>
<sequence length="212" mass="23512">MFTGLVEEIGRVKNITKDNKGAHIVIKAEKILEDVKLGDSISTNGVCLTVTSFSKDEFTAYAMPETMNKTNLSLLKSNDLVNLERALKLGDRLGGHMVSGHVDGVGKIVNIRDDSNARIFEIEVERTLTKYIVPKGSIGIDGISLTVVDTKENRFSVSIIPHTKEETTLYTRKIGHRVNIECDFLGKYVEKALNYTAKSNIDESFLKLNGFC</sequence>
<dbReference type="OrthoDB" id="9788537at2"/>
<reference evidence="12 13" key="1">
    <citation type="submission" date="2017-06" db="EMBL/GenBank/DDBJ databases">
        <title>Draft genome sequence of anaerobic fermentative bacterium Anaeromicrobium sediminis DY2726D isolated from West Pacific Ocean sediments.</title>
        <authorList>
            <person name="Zeng X."/>
        </authorList>
    </citation>
    <scope>NUCLEOTIDE SEQUENCE [LARGE SCALE GENOMIC DNA]</scope>
    <source>
        <strain evidence="12 13">DY2726D</strain>
    </source>
</reference>
<name>A0A267MK10_9FIRM</name>
<gene>
    <name evidence="12" type="ORF">CCE28_08145</name>
</gene>
<dbReference type="NCBIfam" id="NF006767">
    <property type="entry name" value="PRK09289.1"/>
    <property type="match status" value="1"/>
</dbReference>
<dbReference type="InterPro" id="IPR017938">
    <property type="entry name" value="Riboflavin_synthase-like_b-brl"/>
</dbReference>
<evidence type="ECO:0000256" key="1">
    <source>
        <dbReference type="ARBA" id="ARBA00000968"/>
    </source>
</evidence>
<dbReference type="AlphaFoldDB" id="A0A267MK10"/>
<evidence type="ECO:0000256" key="6">
    <source>
        <dbReference type="ARBA" id="ARBA00022619"/>
    </source>
</evidence>
<evidence type="ECO:0000256" key="2">
    <source>
        <dbReference type="ARBA" id="ARBA00002803"/>
    </source>
</evidence>
<evidence type="ECO:0000256" key="4">
    <source>
        <dbReference type="ARBA" id="ARBA00012827"/>
    </source>
</evidence>
<evidence type="ECO:0000256" key="10">
    <source>
        <dbReference type="PROSITE-ProRule" id="PRU00524"/>
    </source>
</evidence>
<dbReference type="InterPro" id="IPR026017">
    <property type="entry name" value="Lumazine-bd_dom"/>
</dbReference>
<keyword evidence="13" id="KW-1185">Reference proteome</keyword>
<dbReference type="Proteomes" id="UP000216024">
    <property type="component" value="Unassembled WGS sequence"/>
</dbReference>
<dbReference type="InterPro" id="IPR023366">
    <property type="entry name" value="ATP_synth_asu-like_sf"/>
</dbReference>
<dbReference type="RefSeq" id="WP_095132808.1">
    <property type="nucleotide sequence ID" value="NZ_NIBG01000005.1"/>
</dbReference>
<dbReference type="EMBL" id="NIBG01000005">
    <property type="protein sequence ID" value="PAB59914.1"/>
    <property type="molecule type" value="Genomic_DNA"/>
</dbReference>
<dbReference type="Pfam" id="PF00677">
    <property type="entry name" value="Lum_binding"/>
    <property type="match status" value="2"/>
</dbReference>
<organism evidence="12 13">
    <name type="scientific">Anaeromicrobium sediminis</name>
    <dbReference type="NCBI Taxonomy" id="1478221"/>
    <lineage>
        <taxon>Bacteria</taxon>
        <taxon>Bacillati</taxon>
        <taxon>Bacillota</taxon>
        <taxon>Clostridia</taxon>
        <taxon>Peptostreptococcales</taxon>
        <taxon>Thermotaleaceae</taxon>
        <taxon>Anaeromicrobium</taxon>
    </lineage>
</organism>
<keyword evidence="6" id="KW-0686">Riboflavin biosynthesis</keyword>
<keyword evidence="7" id="KW-0808">Transferase</keyword>
<feature type="repeat" description="Lumazine-binding" evidence="10">
    <location>
        <begin position="97"/>
        <end position="193"/>
    </location>
</feature>
<dbReference type="PANTHER" id="PTHR21098:SF12">
    <property type="entry name" value="RIBOFLAVIN SYNTHASE"/>
    <property type="match status" value="1"/>
</dbReference>
<evidence type="ECO:0000256" key="8">
    <source>
        <dbReference type="ARBA" id="ARBA00022737"/>
    </source>
</evidence>
<evidence type="ECO:0000313" key="12">
    <source>
        <dbReference type="EMBL" id="PAB59914.1"/>
    </source>
</evidence>
<dbReference type="CDD" id="cd00402">
    <property type="entry name" value="Riboflavin_synthase_like"/>
    <property type="match status" value="1"/>
</dbReference>
<dbReference type="SUPFAM" id="SSF63380">
    <property type="entry name" value="Riboflavin synthase domain-like"/>
    <property type="match status" value="2"/>
</dbReference>
<proteinExistence type="predicted"/>
<dbReference type="Gene3D" id="2.40.30.20">
    <property type="match status" value="2"/>
</dbReference>
<comment type="function">
    <text evidence="2">Catalyzes the dismutation of two molecules of 6,7-dimethyl-8-ribityllumazine, resulting in the formation of riboflavin and 5-amino-6-(D-ribitylamino)uracil.</text>
</comment>
<feature type="domain" description="Lumazine-binding" evidence="11">
    <location>
        <begin position="97"/>
        <end position="193"/>
    </location>
</feature>
<dbReference type="GO" id="GO:0004746">
    <property type="term" value="F:riboflavin synthase activity"/>
    <property type="evidence" value="ECO:0007669"/>
    <property type="project" value="UniProtKB-UniRule"/>
</dbReference>
<feature type="repeat" description="Lumazine-binding" evidence="10">
    <location>
        <begin position="1"/>
        <end position="96"/>
    </location>
</feature>
<dbReference type="NCBIfam" id="TIGR00187">
    <property type="entry name" value="ribE"/>
    <property type="match status" value="1"/>
</dbReference>
<evidence type="ECO:0000256" key="7">
    <source>
        <dbReference type="ARBA" id="ARBA00022679"/>
    </source>
</evidence>
<dbReference type="EC" id="2.5.1.9" evidence="4 9"/>
<accession>A0A267MK10</accession>
<dbReference type="InterPro" id="IPR001783">
    <property type="entry name" value="Lumazine-bd"/>
</dbReference>
<dbReference type="NCBIfam" id="NF009566">
    <property type="entry name" value="PRK13020.1"/>
    <property type="match status" value="1"/>
</dbReference>
<dbReference type="GO" id="GO:0009231">
    <property type="term" value="P:riboflavin biosynthetic process"/>
    <property type="evidence" value="ECO:0007669"/>
    <property type="project" value="UniProtKB-KW"/>
</dbReference>
<comment type="pathway">
    <text evidence="3">Cofactor biosynthesis; riboflavin biosynthesis; riboflavin from 2-hydroxy-3-oxobutyl phosphate and 5-amino-6-(D-ribitylamino)uracil: step 2/2.</text>
</comment>
<protein>
    <recommendedName>
        <fullName evidence="5 9">Riboflavin synthase</fullName>
        <ecNumber evidence="4 9">2.5.1.9</ecNumber>
    </recommendedName>
</protein>
<evidence type="ECO:0000256" key="9">
    <source>
        <dbReference type="NCBIfam" id="TIGR00187"/>
    </source>
</evidence>
<evidence type="ECO:0000313" key="13">
    <source>
        <dbReference type="Proteomes" id="UP000216024"/>
    </source>
</evidence>
<comment type="catalytic activity">
    <reaction evidence="1">
        <text>2 6,7-dimethyl-8-(1-D-ribityl)lumazine + H(+) = 5-amino-6-(D-ribitylamino)uracil + riboflavin</text>
        <dbReference type="Rhea" id="RHEA:20772"/>
        <dbReference type="ChEBI" id="CHEBI:15378"/>
        <dbReference type="ChEBI" id="CHEBI:15934"/>
        <dbReference type="ChEBI" id="CHEBI:57986"/>
        <dbReference type="ChEBI" id="CHEBI:58201"/>
        <dbReference type="EC" id="2.5.1.9"/>
    </reaction>
</comment>
<keyword evidence="8" id="KW-0677">Repeat</keyword>
<evidence type="ECO:0000256" key="3">
    <source>
        <dbReference type="ARBA" id="ARBA00004887"/>
    </source>
</evidence>
<dbReference type="PIRSF" id="PIRSF000498">
    <property type="entry name" value="Riboflavin_syn_A"/>
    <property type="match status" value="1"/>
</dbReference>
<comment type="caution">
    <text evidence="12">The sequence shown here is derived from an EMBL/GenBank/DDBJ whole genome shotgun (WGS) entry which is preliminary data.</text>
</comment>